<feature type="transmembrane region" description="Helical" evidence="3">
    <location>
        <begin position="29"/>
        <end position="52"/>
    </location>
</feature>
<dbReference type="Proteomes" id="UP000503129">
    <property type="component" value="Chromosome"/>
</dbReference>
<evidence type="ECO:0000256" key="2">
    <source>
        <dbReference type="SAM" id="MobiDB-lite"/>
    </source>
</evidence>
<proteinExistence type="predicted"/>
<keyword evidence="3" id="KW-0812">Transmembrane</keyword>
<name>A0A856MF78_9CYAN</name>
<dbReference type="RefSeq" id="WP_169268756.1">
    <property type="nucleotide sequence ID" value="NZ_CAWOXK010000001.1"/>
</dbReference>
<organism evidence="4 5">
    <name type="scientific">Brasilonema sennae CENA114</name>
    <dbReference type="NCBI Taxonomy" id="415709"/>
    <lineage>
        <taxon>Bacteria</taxon>
        <taxon>Bacillati</taxon>
        <taxon>Cyanobacteriota</taxon>
        <taxon>Cyanophyceae</taxon>
        <taxon>Nostocales</taxon>
        <taxon>Scytonemataceae</taxon>
        <taxon>Brasilonema</taxon>
        <taxon>Bromeliae group (in: Brasilonema)</taxon>
    </lineage>
</organism>
<keyword evidence="3" id="KW-0472">Membrane</keyword>
<evidence type="ECO:0000256" key="3">
    <source>
        <dbReference type="SAM" id="Phobius"/>
    </source>
</evidence>
<keyword evidence="3" id="KW-1133">Transmembrane helix</keyword>
<dbReference type="AlphaFoldDB" id="A0A856MF78"/>
<dbReference type="KEGG" id="bsen:DP114_06635"/>
<keyword evidence="1" id="KW-0175">Coiled coil</keyword>
<protein>
    <submittedName>
        <fullName evidence="4">Uncharacterized protein</fullName>
    </submittedName>
</protein>
<keyword evidence="5" id="KW-1185">Reference proteome</keyword>
<feature type="region of interest" description="Disordered" evidence="2">
    <location>
        <begin position="111"/>
        <end position="132"/>
    </location>
</feature>
<reference evidence="4 5" key="1">
    <citation type="submission" date="2018-06" db="EMBL/GenBank/DDBJ databases">
        <title>Comparative genomics of Brasilonema spp. strains.</title>
        <authorList>
            <person name="Alvarenga D.O."/>
            <person name="Fiore M.F."/>
            <person name="Varani A.M."/>
        </authorList>
    </citation>
    <scope>NUCLEOTIDE SEQUENCE [LARGE SCALE GENOMIC DNA]</scope>
    <source>
        <strain evidence="4 5">CENA114</strain>
    </source>
</reference>
<feature type="coiled-coil region" evidence="1">
    <location>
        <begin position="52"/>
        <end position="79"/>
    </location>
</feature>
<sequence>MLLLALQGSKPVKVQLEEQELFYGELKDFVSPGVGAAFSFGLGLTGAVLWTWQKSLRQSSELENQLSNLQKQISEKDSQIHTLKVSPSSPMLSQLRWFLDEDESKVQTAVSTANTSPKQAAPAISTKNPEEGTFSQAVTKPLVITSTEYETQPITVSQLTAQTATSTLPSAQSALGFTQRYGKRVDA</sequence>
<dbReference type="EMBL" id="CP030118">
    <property type="protein sequence ID" value="QDL07616.1"/>
    <property type="molecule type" value="Genomic_DNA"/>
</dbReference>
<evidence type="ECO:0000313" key="5">
    <source>
        <dbReference type="Proteomes" id="UP000503129"/>
    </source>
</evidence>
<accession>A0A856MF78</accession>
<evidence type="ECO:0000313" key="4">
    <source>
        <dbReference type="EMBL" id="QDL07616.1"/>
    </source>
</evidence>
<gene>
    <name evidence="4" type="ORF">DP114_06635</name>
</gene>
<evidence type="ECO:0000256" key="1">
    <source>
        <dbReference type="SAM" id="Coils"/>
    </source>
</evidence>